<dbReference type="GO" id="GO:0071973">
    <property type="term" value="P:bacterial-type flagellum-dependent cell motility"/>
    <property type="evidence" value="ECO:0007669"/>
    <property type="project" value="TreeGrafter"/>
</dbReference>
<gene>
    <name evidence="7" type="ORF">G5C33_02300</name>
</gene>
<dbReference type="PIRSF" id="PIRSF039090">
    <property type="entry name" value="Flis"/>
    <property type="match status" value="1"/>
</dbReference>
<dbReference type="RefSeq" id="WP_165325733.1">
    <property type="nucleotide sequence ID" value="NZ_CP049109.1"/>
</dbReference>
<keyword evidence="3 6" id="KW-0963">Cytoplasm</keyword>
<dbReference type="EMBL" id="CP049109">
    <property type="protein sequence ID" value="QIG78735.1"/>
    <property type="molecule type" value="Genomic_DNA"/>
</dbReference>
<keyword evidence="7" id="KW-0282">Flagellum</keyword>
<evidence type="ECO:0000256" key="3">
    <source>
        <dbReference type="ARBA" id="ARBA00022490"/>
    </source>
</evidence>
<dbReference type="InterPro" id="IPR003713">
    <property type="entry name" value="FliS"/>
</dbReference>
<dbReference type="AlphaFoldDB" id="A0A6G6Y1D3"/>
<dbReference type="GO" id="GO:0044780">
    <property type="term" value="P:bacterial-type flagellum assembly"/>
    <property type="evidence" value="ECO:0007669"/>
    <property type="project" value="InterPro"/>
</dbReference>
<keyword evidence="7" id="KW-0966">Cell projection</keyword>
<name>A0A6G6Y1D3_9SPHN</name>
<dbReference type="KEGG" id="spzr:G5C33_02300"/>
<keyword evidence="8" id="KW-1185">Reference proteome</keyword>
<comment type="subcellular location">
    <subcellularLocation>
        <location evidence="1 6">Cytoplasm</location>
        <location evidence="1 6">Cytosol</location>
    </subcellularLocation>
</comment>
<evidence type="ECO:0000256" key="2">
    <source>
        <dbReference type="ARBA" id="ARBA00008787"/>
    </source>
</evidence>
<protein>
    <recommendedName>
        <fullName evidence="6">Flagellar secretion chaperone FliS</fullName>
    </recommendedName>
</protein>
<proteinExistence type="inferred from homology"/>
<organism evidence="7 8">
    <name type="scientific">Stakelama tenebrarum</name>
    <dbReference type="NCBI Taxonomy" id="2711215"/>
    <lineage>
        <taxon>Bacteria</taxon>
        <taxon>Pseudomonadati</taxon>
        <taxon>Pseudomonadota</taxon>
        <taxon>Alphaproteobacteria</taxon>
        <taxon>Sphingomonadales</taxon>
        <taxon>Sphingomonadaceae</taxon>
        <taxon>Stakelama</taxon>
    </lineage>
</organism>
<dbReference type="PANTHER" id="PTHR34773">
    <property type="entry name" value="FLAGELLAR SECRETION CHAPERONE FLIS"/>
    <property type="match status" value="1"/>
</dbReference>
<dbReference type="Pfam" id="PF02561">
    <property type="entry name" value="FliS"/>
    <property type="match status" value="1"/>
</dbReference>
<dbReference type="SUPFAM" id="SSF101116">
    <property type="entry name" value="Flagellar export chaperone FliS"/>
    <property type="match status" value="1"/>
</dbReference>
<keyword evidence="4 6" id="KW-1005">Bacterial flagellum biogenesis</keyword>
<evidence type="ECO:0000313" key="8">
    <source>
        <dbReference type="Proteomes" id="UP000501568"/>
    </source>
</evidence>
<evidence type="ECO:0000256" key="1">
    <source>
        <dbReference type="ARBA" id="ARBA00004514"/>
    </source>
</evidence>
<comment type="similarity">
    <text evidence="2 6">Belongs to the FliS family.</text>
</comment>
<evidence type="ECO:0000256" key="5">
    <source>
        <dbReference type="ARBA" id="ARBA00023186"/>
    </source>
</evidence>
<dbReference type="CDD" id="cd16098">
    <property type="entry name" value="FliS"/>
    <property type="match status" value="1"/>
</dbReference>
<dbReference type="Gene3D" id="1.20.120.340">
    <property type="entry name" value="Flagellar protein FliS"/>
    <property type="match status" value="1"/>
</dbReference>
<keyword evidence="5" id="KW-0143">Chaperone</keyword>
<keyword evidence="7" id="KW-0969">Cilium</keyword>
<dbReference type="PANTHER" id="PTHR34773:SF1">
    <property type="entry name" value="FLAGELLAR SECRETION CHAPERONE FLIS"/>
    <property type="match status" value="1"/>
</dbReference>
<dbReference type="GO" id="GO:0005829">
    <property type="term" value="C:cytosol"/>
    <property type="evidence" value="ECO:0007669"/>
    <property type="project" value="UniProtKB-SubCell"/>
</dbReference>
<evidence type="ECO:0000256" key="6">
    <source>
        <dbReference type="PIRNR" id="PIRNR039090"/>
    </source>
</evidence>
<dbReference type="InterPro" id="IPR036584">
    <property type="entry name" value="FliS_sf"/>
</dbReference>
<sequence length="133" mass="14215">MVRYASPLAASPAETYRRIDIAGRTGEADPHRLVELLYEEGIAALRAAAHAMEQRQPGIRNDRISRATAILFALEAGLDFEQGGDISRTLATFYHGVRQQVLAASTGNDPAPLRDAAESLAEIAGAWGSVRAG</sequence>
<evidence type="ECO:0000256" key="4">
    <source>
        <dbReference type="ARBA" id="ARBA00022795"/>
    </source>
</evidence>
<reference evidence="7 8" key="1">
    <citation type="submission" date="2020-02" db="EMBL/GenBank/DDBJ databases">
        <authorList>
            <person name="Zheng R.K."/>
            <person name="Sun C.M."/>
        </authorList>
    </citation>
    <scope>NUCLEOTIDE SEQUENCE [LARGE SCALE GENOMIC DNA]</scope>
    <source>
        <strain evidence="8">zrk23</strain>
    </source>
</reference>
<dbReference type="Proteomes" id="UP000501568">
    <property type="component" value="Chromosome"/>
</dbReference>
<evidence type="ECO:0000313" key="7">
    <source>
        <dbReference type="EMBL" id="QIG78735.1"/>
    </source>
</evidence>
<accession>A0A6G6Y1D3</accession>